<dbReference type="SUPFAM" id="SSF54637">
    <property type="entry name" value="Thioesterase/thiol ester dehydrase-isomerase"/>
    <property type="match status" value="1"/>
</dbReference>
<dbReference type="Gene3D" id="3.10.129.10">
    <property type="entry name" value="Hotdog Thioesterase"/>
    <property type="match status" value="1"/>
</dbReference>
<dbReference type="EMBL" id="BKAU01000002">
    <property type="protein sequence ID" value="GEP96435.1"/>
    <property type="molecule type" value="Genomic_DNA"/>
</dbReference>
<reference evidence="1 2" key="1">
    <citation type="submission" date="2019-07" db="EMBL/GenBank/DDBJ databases">
        <title>Whole genome shotgun sequence of Chitinophaga cymbidii NBRC 109752.</title>
        <authorList>
            <person name="Hosoyama A."/>
            <person name="Uohara A."/>
            <person name="Ohji S."/>
            <person name="Ichikawa N."/>
        </authorList>
    </citation>
    <scope>NUCLEOTIDE SEQUENCE [LARGE SCALE GENOMIC DNA]</scope>
    <source>
        <strain evidence="1 2">NBRC 109752</strain>
    </source>
</reference>
<evidence type="ECO:0008006" key="3">
    <source>
        <dbReference type="Google" id="ProtNLM"/>
    </source>
</evidence>
<proteinExistence type="predicted"/>
<comment type="caution">
    <text evidence="1">The sequence shown here is derived from an EMBL/GenBank/DDBJ whole genome shotgun (WGS) entry which is preliminary data.</text>
</comment>
<sequence>MHNNMINKEDITAYIPQRPPIVMISRLLEAGEKNIRTELDIAEDNVFVEDGKLQAPGLVENIAQTAAARIGYLAKQQNVPVPLGFIGAIQHLEIIGYPAASTTVETEIVIEHEVFNATVVKGTVKQQGKLLAQCDMKIFVSQNK</sequence>
<dbReference type="RefSeq" id="WP_246129929.1">
    <property type="nucleotide sequence ID" value="NZ_BKAU01000002.1"/>
</dbReference>
<gene>
    <name evidence="1" type="ORF">CCY01nite_26950</name>
</gene>
<evidence type="ECO:0000313" key="1">
    <source>
        <dbReference type="EMBL" id="GEP96435.1"/>
    </source>
</evidence>
<dbReference type="Proteomes" id="UP000321436">
    <property type="component" value="Unassembled WGS sequence"/>
</dbReference>
<protein>
    <recommendedName>
        <fullName evidence="3">3-hydroxyacyl-ACP dehydratase</fullName>
    </recommendedName>
</protein>
<dbReference type="InterPro" id="IPR029069">
    <property type="entry name" value="HotDog_dom_sf"/>
</dbReference>
<accession>A0A512RL48</accession>
<dbReference type="InterPro" id="IPR016776">
    <property type="entry name" value="ApeP-like_dehydratase"/>
</dbReference>
<evidence type="ECO:0000313" key="2">
    <source>
        <dbReference type="Proteomes" id="UP000321436"/>
    </source>
</evidence>
<dbReference type="Pfam" id="PF22817">
    <property type="entry name" value="ApeP-like"/>
    <property type="match status" value="1"/>
</dbReference>
<keyword evidence="2" id="KW-1185">Reference proteome</keyword>
<organism evidence="1 2">
    <name type="scientific">Chitinophaga cymbidii</name>
    <dbReference type="NCBI Taxonomy" id="1096750"/>
    <lineage>
        <taxon>Bacteria</taxon>
        <taxon>Pseudomonadati</taxon>
        <taxon>Bacteroidota</taxon>
        <taxon>Chitinophagia</taxon>
        <taxon>Chitinophagales</taxon>
        <taxon>Chitinophagaceae</taxon>
        <taxon>Chitinophaga</taxon>
    </lineage>
</organism>
<dbReference type="AlphaFoldDB" id="A0A512RL48"/>
<name>A0A512RL48_9BACT</name>